<dbReference type="HAMAP" id="MF_00227">
    <property type="entry name" value="RNase_P"/>
    <property type="match status" value="1"/>
</dbReference>
<dbReference type="Gene3D" id="3.30.230.10">
    <property type="match status" value="1"/>
</dbReference>
<keyword evidence="2" id="KW-0540">Nuclease</keyword>
<keyword evidence="4" id="KW-0378">Hydrolase</keyword>
<dbReference type="InterPro" id="IPR000100">
    <property type="entry name" value="RNase_P"/>
</dbReference>
<dbReference type="SUPFAM" id="SSF54211">
    <property type="entry name" value="Ribosomal protein S5 domain 2-like"/>
    <property type="match status" value="1"/>
</dbReference>
<organism evidence="6">
    <name type="scientific">marine sediment metagenome</name>
    <dbReference type="NCBI Taxonomy" id="412755"/>
    <lineage>
        <taxon>unclassified sequences</taxon>
        <taxon>metagenomes</taxon>
        <taxon>ecological metagenomes</taxon>
    </lineage>
</organism>
<keyword evidence="1" id="KW-0819">tRNA processing</keyword>
<dbReference type="AlphaFoldDB" id="X1NS18"/>
<evidence type="ECO:0000256" key="4">
    <source>
        <dbReference type="ARBA" id="ARBA00022801"/>
    </source>
</evidence>
<dbReference type="GO" id="GO:0042781">
    <property type="term" value="F:3'-tRNA processing endoribonuclease activity"/>
    <property type="evidence" value="ECO:0007669"/>
    <property type="project" value="TreeGrafter"/>
</dbReference>
<accession>X1NS18</accession>
<proteinExistence type="inferred from homology"/>
<comment type="caution">
    <text evidence="6">The sequence shown here is derived from an EMBL/GenBank/DDBJ whole genome shotgun (WGS) entry which is preliminary data.</text>
</comment>
<dbReference type="EMBL" id="BARV01030921">
    <property type="protein sequence ID" value="GAI32986.1"/>
    <property type="molecule type" value="Genomic_DNA"/>
</dbReference>
<dbReference type="PANTHER" id="PTHR33992:SF1">
    <property type="entry name" value="RIBONUCLEASE P PROTEIN COMPONENT"/>
    <property type="match status" value="1"/>
</dbReference>
<dbReference type="GO" id="GO:0030677">
    <property type="term" value="C:ribonuclease P complex"/>
    <property type="evidence" value="ECO:0007669"/>
    <property type="project" value="TreeGrafter"/>
</dbReference>
<dbReference type="PANTHER" id="PTHR33992">
    <property type="entry name" value="RIBONUCLEASE P PROTEIN COMPONENT"/>
    <property type="match status" value="1"/>
</dbReference>
<evidence type="ECO:0000256" key="1">
    <source>
        <dbReference type="ARBA" id="ARBA00022694"/>
    </source>
</evidence>
<dbReference type="Pfam" id="PF00825">
    <property type="entry name" value="Ribonuclease_P"/>
    <property type="match status" value="1"/>
</dbReference>
<reference evidence="6" key="1">
    <citation type="journal article" date="2014" name="Front. Microbiol.">
        <title>High frequency of phylogenetically diverse reductive dehalogenase-homologous genes in deep subseafloor sedimentary metagenomes.</title>
        <authorList>
            <person name="Kawai M."/>
            <person name="Futagami T."/>
            <person name="Toyoda A."/>
            <person name="Takaki Y."/>
            <person name="Nishi S."/>
            <person name="Hori S."/>
            <person name="Arai W."/>
            <person name="Tsubouchi T."/>
            <person name="Morono Y."/>
            <person name="Uchiyama I."/>
            <person name="Ito T."/>
            <person name="Fujiyama A."/>
            <person name="Inagaki F."/>
            <person name="Takami H."/>
        </authorList>
    </citation>
    <scope>NUCLEOTIDE SEQUENCE</scope>
    <source>
        <strain evidence="6">Expedition CK06-06</strain>
    </source>
</reference>
<sequence>MLAKQHRLKRNKDFELTFKKGKAFNGRFLFLKLRRNNLEVSRFGFVIGKKASKKSTARNRVKRLLREVIGARLKKIKPGFDIIILAKPEIIIKNYQEM</sequence>
<dbReference type="NCBIfam" id="TIGR00188">
    <property type="entry name" value="rnpA"/>
    <property type="match status" value="1"/>
</dbReference>
<evidence type="ECO:0000256" key="5">
    <source>
        <dbReference type="ARBA" id="ARBA00022884"/>
    </source>
</evidence>
<keyword evidence="3" id="KW-0255">Endonuclease</keyword>
<dbReference type="InterPro" id="IPR020568">
    <property type="entry name" value="Ribosomal_Su5_D2-typ_SF"/>
</dbReference>
<gene>
    <name evidence="6" type="ORF">S06H3_49020</name>
</gene>
<feature type="non-terminal residue" evidence="6">
    <location>
        <position position="98"/>
    </location>
</feature>
<protein>
    <submittedName>
        <fullName evidence="6">Uncharacterized protein</fullName>
    </submittedName>
</protein>
<dbReference type="InterPro" id="IPR014721">
    <property type="entry name" value="Ribsml_uS5_D2-typ_fold_subgr"/>
</dbReference>
<evidence type="ECO:0000256" key="3">
    <source>
        <dbReference type="ARBA" id="ARBA00022759"/>
    </source>
</evidence>
<dbReference type="GO" id="GO:0004526">
    <property type="term" value="F:ribonuclease P activity"/>
    <property type="evidence" value="ECO:0007669"/>
    <property type="project" value="InterPro"/>
</dbReference>
<evidence type="ECO:0000313" key="6">
    <source>
        <dbReference type="EMBL" id="GAI32986.1"/>
    </source>
</evidence>
<name>X1NS18_9ZZZZ</name>
<evidence type="ECO:0000256" key="2">
    <source>
        <dbReference type="ARBA" id="ARBA00022722"/>
    </source>
</evidence>
<keyword evidence="5" id="KW-0694">RNA-binding</keyword>
<dbReference type="GO" id="GO:0000049">
    <property type="term" value="F:tRNA binding"/>
    <property type="evidence" value="ECO:0007669"/>
    <property type="project" value="InterPro"/>
</dbReference>